<dbReference type="EMBL" id="PGGW01000061">
    <property type="protein sequence ID" value="PJE95770.1"/>
    <property type="molecule type" value="Genomic_DNA"/>
</dbReference>
<dbReference type="Proteomes" id="UP000230407">
    <property type="component" value="Unassembled WGS sequence"/>
</dbReference>
<dbReference type="SUPFAM" id="SSF54631">
    <property type="entry name" value="CBS-domain pair"/>
    <property type="match status" value="1"/>
</dbReference>
<dbReference type="Pfam" id="PF00571">
    <property type="entry name" value="CBS"/>
    <property type="match status" value="1"/>
</dbReference>
<comment type="caution">
    <text evidence="4">The sequence shown here is derived from an EMBL/GenBank/DDBJ whole genome shotgun (WGS) entry which is preliminary data.</text>
</comment>
<dbReference type="RefSeq" id="WP_100203495.1">
    <property type="nucleotide sequence ID" value="NZ_PGGW01000061.1"/>
</dbReference>
<organism evidence="4 5">
    <name type="scientific">Streptomyces carminius</name>
    <dbReference type="NCBI Taxonomy" id="2665496"/>
    <lineage>
        <taxon>Bacteria</taxon>
        <taxon>Bacillati</taxon>
        <taxon>Actinomycetota</taxon>
        <taxon>Actinomycetes</taxon>
        <taxon>Kitasatosporales</taxon>
        <taxon>Streptomycetaceae</taxon>
        <taxon>Streptomyces</taxon>
    </lineage>
</organism>
<keyword evidence="1" id="KW-0129">CBS domain</keyword>
<name>A0A2M8LUZ0_9ACTN</name>
<accession>A0A2M8LUZ0</accession>
<keyword evidence="5" id="KW-1185">Reference proteome</keyword>
<feature type="compositionally biased region" description="Acidic residues" evidence="2">
    <location>
        <begin position="83"/>
        <end position="96"/>
    </location>
</feature>
<feature type="domain" description="CBS" evidence="3">
    <location>
        <begin position="114"/>
        <end position="171"/>
    </location>
</feature>
<dbReference type="InterPro" id="IPR000644">
    <property type="entry name" value="CBS_dom"/>
</dbReference>
<evidence type="ECO:0000256" key="1">
    <source>
        <dbReference type="PROSITE-ProRule" id="PRU00703"/>
    </source>
</evidence>
<evidence type="ECO:0000259" key="3">
    <source>
        <dbReference type="PROSITE" id="PS51371"/>
    </source>
</evidence>
<dbReference type="InterPro" id="IPR046342">
    <property type="entry name" value="CBS_dom_sf"/>
</dbReference>
<dbReference type="Gene3D" id="3.10.580.10">
    <property type="entry name" value="CBS-domain"/>
    <property type="match status" value="1"/>
</dbReference>
<evidence type="ECO:0000313" key="5">
    <source>
        <dbReference type="Proteomes" id="UP000230407"/>
    </source>
</evidence>
<feature type="region of interest" description="Disordered" evidence="2">
    <location>
        <begin position="74"/>
        <end position="97"/>
    </location>
</feature>
<dbReference type="PROSITE" id="PS51371">
    <property type="entry name" value="CBS"/>
    <property type="match status" value="1"/>
</dbReference>
<proteinExistence type="predicted"/>
<gene>
    <name evidence="4" type="ORF">CUT44_21130</name>
</gene>
<evidence type="ECO:0000313" key="4">
    <source>
        <dbReference type="EMBL" id="PJE95770.1"/>
    </source>
</evidence>
<reference evidence="4 5" key="1">
    <citation type="submission" date="2017-11" db="EMBL/GenBank/DDBJ databases">
        <title>Streptomyces carmine sp. nov., a novel actinomycete isolated from Sophora alopecuroides in Xinjiang, China.</title>
        <authorList>
            <person name="Wang Y."/>
            <person name="Luo X."/>
            <person name="Wan C."/>
            <person name="Zhang L."/>
        </authorList>
    </citation>
    <scope>NUCLEOTIDE SEQUENCE [LARGE SCALE GENOMIC DNA]</scope>
    <source>
        <strain evidence="4 5">TRM SA0054</strain>
    </source>
</reference>
<sequence length="355" mass="38911">MTAGPDEQDLASLKGRTMPVRDILDLFRVRVRDHRSVHLISQALRDAGLTTLPDFAVCGLRSNVDVVPLTAVPARATPAGTGGEDEDGNGDGDEEALPSHALPQRLLLGDIPSARRGVVSVNPGTPLAQATFLMRTEAVSQVPVTTGMAQIHGVVTWGSVARMYEAGKPPMLDNAMEKDSLPLSDARQELFAALPVIREHGYLLVRGDDGCLSGIVTAADVTERFEGAARPFFIVGEIESLLRRCLGAALDQEAIKAVQTNKKAEHRTGQVSDLMFGDYLRLLDGEQPKQSLAERADRNWEALKWPNMPREQFIGRLKRVKDIRNRIAHFDEKPLPEQMIEELTTFAKVLRAFAP</sequence>
<protein>
    <recommendedName>
        <fullName evidence="3">CBS domain-containing protein</fullName>
    </recommendedName>
</protein>
<dbReference type="AlphaFoldDB" id="A0A2M8LUZ0"/>
<evidence type="ECO:0000256" key="2">
    <source>
        <dbReference type="SAM" id="MobiDB-lite"/>
    </source>
</evidence>